<gene>
    <name evidence="13" type="ORF">NJ75_01325</name>
</gene>
<evidence type="ECO:0000256" key="6">
    <source>
        <dbReference type="ARBA" id="ARBA00025448"/>
    </source>
</evidence>
<evidence type="ECO:0000256" key="2">
    <source>
        <dbReference type="ARBA" id="ARBA00005426"/>
    </source>
</evidence>
<comment type="subunit">
    <text evidence="7">Heterotetramer of 2 MoaD subunits and 2 MoaE subunits. Also stable as homodimer. The enzyme changes between these two forms during catalysis.</text>
</comment>
<evidence type="ECO:0000256" key="9">
    <source>
        <dbReference type="ARBA" id="ARBA00030407"/>
    </source>
</evidence>
<evidence type="ECO:0000256" key="5">
    <source>
        <dbReference type="ARBA" id="ARBA00023150"/>
    </source>
</evidence>
<comment type="catalytic activity">
    <reaction evidence="12">
        <text>2 [molybdopterin-synthase sulfur-carrier protein]-C-terminal-Gly-aminoethanethioate + cyclic pyranopterin phosphate + H2O = molybdopterin + 2 [molybdopterin-synthase sulfur-carrier protein]-C-terminal Gly-Gly + 2 H(+)</text>
        <dbReference type="Rhea" id="RHEA:26333"/>
        <dbReference type="Rhea" id="RHEA-COMP:12202"/>
        <dbReference type="Rhea" id="RHEA-COMP:19907"/>
        <dbReference type="ChEBI" id="CHEBI:15377"/>
        <dbReference type="ChEBI" id="CHEBI:15378"/>
        <dbReference type="ChEBI" id="CHEBI:58698"/>
        <dbReference type="ChEBI" id="CHEBI:59648"/>
        <dbReference type="ChEBI" id="CHEBI:90778"/>
        <dbReference type="ChEBI" id="CHEBI:232372"/>
        <dbReference type="EC" id="2.8.1.12"/>
    </reaction>
</comment>
<dbReference type="GO" id="GO:0030366">
    <property type="term" value="F:molybdopterin synthase activity"/>
    <property type="evidence" value="ECO:0007669"/>
    <property type="project" value="UniProtKB-EC"/>
</dbReference>
<accession>A0A0B8ZPN1</accession>
<evidence type="ECO:0000313" key="14">
    <source>
        <dbReference type="Proteomes" id="UP000031338"/>
    </source>
</evidence>
<comment type="caution">
    <text evidence="13">The sequence shown here is derived from an EMBL/GenBank/DDBJ whole genome shotgun (WGS) entry which is preliminary data.</text>
</comment>
<dbReference type="AlphaFoldDB" id="A0A0B8ZPN1"/>
<dbReference type="UniPathway" id="UPA00344"/>
<comment type="similarity">
    <text evidence="2">Belongs to the MoaE family.</text>
</comment>
<dbReference type="EMBL" id="JRVC01000005">
    <property type="protein sequence ID" value="KHS48136.1"/>
    <property type="molecule type" value="Genomic_DNA"/>
</dbReference>
<sequence length="162" mass="18238">MAKVTNSPSFPRSAVADVRLSLEAFDPASEIASFNARHPDAGGIVTFLGQVRDSGGVEALELQHYEPMTLPGMQELARVTEKRWPVEGLLILHRSGVMYPGDAIVLVCAAARHRRDAFAAADFAMDHLKSESWFWKREKTAAGWRWIEPRPEDHEDISRWRI</sequence>
<evidence type="ECO:0000256" key="10">
    <source>
        <dbReference type="ARBA" id="ARBA00030781"/>
    </source>
</evidence>
<evidence type="ECO:0000256" key="1">
    <source>
        <dbReference type="ARBA" id="ARBA00005046"/>
    </source>
</evidence>
<organism evidence="13 14">
    <name type="scientific">Novosphingobium subterraneum</name>
    <dbReference type="NCBI Taxonomy" id="48936"/>
    <lineage>
        <taxon>Bacteria</taxon>
        <taxon>Pseudomonadati</taxon>
        <taxon>Pseudomonadota</taxon>
        <taxon>Alphaproteobacteria</taxon>
        <taxon>Sphingomonadales</taxon>
        <taxon>Sphingomonadaceae</taxon>
        <taxon>Novosphingobium</taxon>
    </lineage>
</organism>
<dbReference type="STRING" id="48936.NJ75_01325"/>
<dbReference type="InterPro" id="IPR003448">
    <property type="entry name" value="Mopterin_biosynth_MoaE"/>
</dbReference>
<dbReference type="Gene3D" id="3.90.1170.40">
    <property type="entry name" value="Molybdopterin biosynthesis MoaE subunit"/>
    <property type="match status" value="1"/>
</dbReference>
<dbReference type="PANTHER" id="PTHR23404">
    <property type="entry name" value="MOLYBDOPTERIN SYNTHASE RELATED"/>
    <property type="match status" value="1"/>
</dbReference>
<reference evidence="13 14" key="1">
    <citation type="submission" date="2014-10" db="EMBL/GenBank/DDBJ databases">
        <title>Draft genome sequence of Novosphingobium subterraneum DSM 12447.</title>
        <authorList>
            <person name="Gan H.M."/>
            <person name="Gan H.Y."/>
            <person name="Savka M.A."/>
        </authorList>
    </citation>
    <scope>NUCLEOTIDE SEQUENCE [LARGE SCALE GENOMIC DNA]</scope>
    <source>
        <strain evidence="13 14">DSM 12447</strain>
    </source>
</reference>
<keyword evidence="5" id="KW-0501">Molybdenum cofactor biosynthesis</keyword>
<evidence type="ECO:0000256" key="4">
    <source>
        <dbReference type="ARBA" id="ARBA00013858"/>
    </source>
</evidence>
<evidence type="ECO:0000256" key="7">
    <source>
        <dbReference type="ARBA" id="ARBA00026066"/>
    </source>
</evidence>
<evidence type="ECO:0000256" key="3">
    <source>
        <dbReference type="ARBA" id="ARBA00011950"/>
    </source>
</evidence>
<dbReference type="GO" id="GO:0006777">
    <property type="term" value="P:Mo-molybdopterin cofactor biosynthetic process"/>
    <property type="evidence" value="ECO:0007669"/>
    <property type="project" value="UniProtKB-KW"/>
</dbReference>
<evidence type="ECO:0000313" key="13">
    <source>
        <dbReference type="EMBL" id="KHS48136.1"/>
    </source>
</evidence>
<dbReference type="InterPro" id="IPR036563">
    <property type="entry name" value="MoaE_sf"/>
</dbReference>
<keyword evidence="14" id="KW-1185">Reference proteome</keyword>
<proteinExistence type="inferred from homology"/>
<dbReference type="EC" id="2.8.1.12" evidence="3"/>
<evidence type="ECO:0000256" key="12">
    <source>
        <dbReference type="ARBA" id="ARBA00049878"/>
    </source>
</evidence>
<comment type="function">
    <text evidence="6">Converts molybdopterin precursor Z into molybdopterin. This requires the incorporation of two sulfur atoms into precursor Z to generate a dithiolene group. The sulfur is provided by MoaD.</text>
</comment>
<dbReference type="PATRIC" id="fig|48936.3.peg.1325"/>
<comment type="pathway">
    <text evidence="1">Cofactor biosynthesis; molybdopterin biosynthesis.</text>
</comment>
<name>A0A0B8ZPN1_9SPHN</name>
<dbReference type="Proteomes" id="UP000031338">
    <property type="component" value="Unassembled WGS sequence"/>
</dbReference>
<dbReference type="CDD" id="cd00756">
    <property type="entry name" value="MoaE"/>
    <property type="match status" value="1"/>
</dbReference>
<dbReference type="Pfam" id="PF02391">
    <property type="entry name" value="MoaE"/>
    <property type="match status" value="1"/>
</dbReference>
<dbReference type="SUPFAM" id="SSF54690">
    <property type="entry name" value="Molybdopterin synthase subunit MoaE"/>
    <property type="match status" value="1"/>
</dbReference>
<evidence type="ECO:0000256" key="8">
    <source>
        <dbReference type="ARBA" id="ARBA00029745"/>
    </source>
</evidence>
<evidence type="ECO:0000256" key="11">
    <source>
        <dbReference type="ARBA" id="ARBA00032474"/>
    </source>
</evidence>
<protein>
    <recommendedName>
        <fullName evidence="4">Molybdopterin synthase catalytic subunit</fullName>
        <ecNumber evidence="3">2.8.1.12</ecNumber>
    </recommendedName>
    <alternativeName>
        <fullName evidence="10">MPT synthase subunit 2</fullName>
    </alternativeName>
    <alternativeName>
        <fullName evidence="8">Molybdenum cofactor biosynthesis protein E</fullName>
    </alternativeName>
    <alternativeName>
        <fullName evidence="9">Molybdopterin-converting factor large subunit</fullName>
    </alternativeName>
    <alternativeName>
        <fullName evidence="11">Molybdopterin-converting factor subunit 2</fullName>
    </alternativeName>
</protein>